<reference evidence="2 3" key="1">
    <citation type="journal article" date="2024" name="Commun. Biol.">
        <title>Comparative genomic analysis of thermophilic fungi reveals convergent evolutionary adaptations and gene losses.</title>
        <authorList>
            <person name="Steindorff A.S."/>
            <person name="Aguilar-Pontes M.V."/>
            <person name="Robinson A.J."/>
            <person name="Andreopoulos B."/>
            <person name="LaButti K."/>
            <person name="Kuo A."/>
            <person name="Mondo S."/>
            <person name="Riley R."/>
            <person name="Otillar R."/>
            <person name="Haridas S."/>
            <person name="Lipzen A."/>
            <person name="Grimwood J."/>
            <person name="Schmutz J."/>
            <person name="Clum A."/>
            <person name="Reid I.D."/>
            <person name="Moisan M.C."/>
            <person name="Butler G."/>
            <person name="Nguyen T.T.M."/>
            <person name="Dewar K."/>
            <person name="Conant G."/>
            <person name="Drula E."/>
            <person name="Henrissat B."/>
            <person name="Hansel C."/>
            <person name="Singer S."/>
            <person name="Hutchinson M.I."/>
            <person name="de Vries R.P."/>
            <person name="Natvig D.O."/>
            <person name="Powell A.J."/>
            <person name="Tsang A."/>
            <person name="Grigoriev I.V."/>
        </authorList>
    </citation>
    <scope>NUCLEOTIDE SEQUENCE [LARGE SCALE GENOMIC DNA]</scope>
    <source>
        <strain evidence="2 3">CBS 620.91</strain>
    </source>
</reference>
<gene>
    <name evidence="2" type="ORF">VTJ49DRAFT_4965</name>
</gene>
<protein>
    <submittedName>
        <fullName evidence="2">Uncharacterized protein</fullName>
    </submittedName>
</protein>
<dbReference type="Proteomes" id="UP001583172">
    <property type="component" value="Unassembled WGS sequence"/>
</dbReference>
<sequence>MAWGQPSQPSPPTSRIWALLPFLIALTIVGTISWVCYQIYLTFLRAKAETVQKMEARNVALSRGGVRVSVRNVGHEKYVDQTQSWAVKAWNLRSPEGTGKGKAKK</sequence>
<keyword evidence="1" id="KW-1133">Transmembrane helix</keyword>
<organism evidence="2 3">
    <name type="scientific">Humicola insolens</name>
    <name type="common">Soft-rot fungus</name>
    <dbReference type="NCBI Taxonomy" id="85995"/>
    <lineage>
        <taxon>Eukaryota</taxon>
        <taxon>Fungi</taxon>
        <taxon>Dikarya</taxon>
        <taxon>Ascomycota</taxon>
        <taxon>Pezizomycotina</taxon>
        <taxon>Sordariomycetes</taxon>
        <taxon>Sordariomycetidae</taxon>
        <taxon>Sordariales</taxon>
        <taxon>Chaetomiaceae</taxon>
        <taxon>Mycothermus</taxon>
    </lineage>
</organism>
<keyword evidence="1" id="KW-0812">Transmembrane</keyword>
<evidence type="ECO:0000256" key="1">
    <source>
        <dbReference type="SAM" id="Phobius"/>
    </source>
</evidence>
<evidence type="ECO:0000313" key="2">
    <source>
        <dbReference type="EMBL" id="KAL1844113.1"/>
    </source>
</evidence>
<dbReference type="PANTHER" id="PTHR42077:SF1">
    <property type="entry name" value="YALI0F30239P"/>
    <property type="match status" value="1"/>
</dbReference>
<comment type="caution">
    <text evidence="2">The sequence shown here is derived from an EMBL/GenBank/DDBJ whole genome shotgun (WGS) entry which is preliminary data.</text>
</comment>
<name>A0ABR3VRK0_HUMIN</name>
<keyword evidence="3" id="KW-1185">Reference proteome</keyword>
<keyword evidence="1" id="KW-0472">Membrane</keyword>
<proteinExistence type="predicted"/>
<dbReference type="EMBL" id="JAZGSY010000004">
    <property type="protein sequence ID" value="KAL1844113.1"/>
    <property type="molecule type" value="Genomic_DNA"/>
</dbReference>
<accession>A0ABR3VRK0</accession>
<dbReference type="PANTHER" id="PTHR42077">
    <property type="entry name" value="YALI0F30239P"/>
    <property type="match status" value="1"/>
</dbReference>
<feature type="transmembrane region" description="Helical" evidence="1">
    <location>
        <begin position="16"/>
        <end position="37"/>
    </location>
</feature>
<evidence type="ECO:0000313" key="3">
    <source>
        <dbReference type="Proteomes" id="UP001583172"/>
    </source>
</evidence>